<evidence type="ECO:0000256" key="1">
    <source>
        <dbReference type="SAM" id="MobiDB-lite"/>
    </source>
</evidence>
<dbReference type="SUPFAM" id="SSF50370">
    <property type="entry name" value="Ricin B-like lectins"/>
    <property type="match status" value="1"/>
</dbReference>
<dbReference type="OrthoDB" id="4213925at2"/>
<evidence type="ECO:0000313" key="4">
    <source>
        <dbReference type="Proteomes" id="UP000528608"/>
    </source>
</evidence>
<dbReference type="RefSeq" id="WP_146045587.1">
    <property type="nucleotide sequence ID" value="NZ_JACHJF010000007.1"/>
</dbReference>
<organism evidence="3 4">
    <name type="scientific">Streptomyces eurocidicus</name>
    <name type="common">Streptoverticillium eurocidicus</name>
    <dbReference type="NCBI Taxonomy" id="66423"/>
    <lineage>
        <taxon>Bacteria</taxon>
        <taxon>Bacillati</taxon>
        <taxon>Actinomycetota</taxon>
        <taxon>Actinomycetes</taxon>
        <taxon>Kitasatosporales</taxon>
        <taxon>Streptomycetaceae</taxon>
        <taxon>Streptomyces</taxon>
    </lineage>
</organism>
<gene>
    <name evidence="3" type="ORF">FHS36_002816</name>
</gene>
<evidence type="ECO:0000256" key="2">
    <source>
        <dbReference type="SAM" id="SignalP"/>
    </source>
</evidence>
<dbReference type="EMBL" id="JACHJF010000007">
    <property type="protein sequence ID" value="MBB5119383.1"/>
    <property type="molecule type" value="Genomic_DNA"/>
</dbReference>
<dbReference type="AlphaFoldDB" id="A0A7W8BCL5"/>
<dbReference type="InterPro" id="IPR035992">
    <property type="entry name" value="Ricin_B-like_lectins"/>
</dbReference>
<feature type="chain" id="PRO_5030608778" evidence="2">
    <location>
        <begin position="30"/>
        <end position="189"/>
    </location>
</feature>
<comment type="caution">
    <text evidence="3">The sequence shown here is derived from an EMBL/GenBank/DDBJ whole genome shotgun (WGS) entry which is preliminary data.</text>
</comment>
<proteinExistence type="predicted"/>
<accession>A0A7W8BCL5</accession>
<evidence type="ECO:0000313" key="3">
    <source>
        <dbReference type="EMBL" id="MBB5119383.1"/>
    </source>
</evidence>
<protein>
    <submittedName>
        <fullName evidence="3">Uncharacterized protein</fullName>
    </submittedName>
</protein>
<dbReference type="Proteomes" id="UP000528608">
    <property type="component" value="Unassembled WGS sequence"/>
</dbReference>
<keyword evidence="2" id="KW-0732">Signal</keyword>
<feature type="region of interest" description="Disordered" evidence="1">
    <location>
        <begin position="167"/>
        <end position="189"/>
    </location>
</feature>
<feature type="signal peptide" evidence="2">
    <location>
        <begin position="1"/>
        <end position="29"/>
    </location>
</feature>
<sequence>MPVLPLARRLATLVAATTLVVLAPGVGQADAPSAGLIKNEEAGWYLDSGSDTSAKAPAHTSKYTGEPAAAPGNLKWSYDPATKLIKNEAKGWYLGSGDSSDAKAPAYTTKYTGEPAAAPPQLKWSYDAATKLVKNESNGWYLGAAADKGDKGGDDYSGSKAASASSAYTTKYTGEPPAAPAQLKWSITH</sequence>
<name>A0A7W8BCL5_STREU</name>
<reference evidence="3 4" key="1">
    <citation type="submission" date="2020-08" db="EMBL/GenBank/DDBJ databases">
        <title>Genomic Encyclopedia of Type Strains, Phase III (KMG-III): the genomes of soil and plant-associated and newly described type strains.</title>
        <authorList>
            <person name="Whitman W."/>
        </authorList>
    </citation>
    <scope>NUCLEOTIDE SEQUENCE [LARGE SCALE GENOMIC DNA]</scope>
    <source>
        <strain evidence="3 4">CECT 3259</strain>
    </source>
</reference>